<keyword evidence="1" id="KW-1133">Transmembrane helix</keyword>
<dbReference type="EMBL" id="HBKP01003296">
    <property type="protein sequence ID" value="CAE2203809.1"/>
    <property type="molecule type" value="Transcribed_RNA"/>
</dbReference>
<organism evidence="2">
    <name type="scientific">Vannella robusta</name>
    <dbReference type="NCBI Taxonomy" id="1487602"/>
    <lineage>
        <taxon>Eukaryota</taxon>
        <taxon>Amoebozoa</taxon>
        <taxon>Discosea</taxon>
        <taxon>Flabellinia</taxon>
        <taxon>Vannellidae</taxon>
        <taxon>Vannella</taxon>
    </lineage>
</organism>
<feature type="transmembrane region" description="Helical" evidence="1">
    <location>
        <begin position="113"/>
        <end position="132"/>
    </location>
</feature>
<keyword evidence="1" id="KW-0812">Transmembrane</keyword>
<feature type="transmembrane region" description="Helical" evidence="1">
    <location>
        <begin position="41"/>
        <end position="66"/>
    </location>
</feature>
<accession>A0A7S4M6U0</accession>
<sequence length="466" mass="53107">MKRCFEGKLAVQYSVNLLTLIVYDLMSIINVIMIFEPLGRGAAVLLWLVCAIDMICICYVFLNFAWTRTTNESYYRTVFEYPITMVAITISLGAVSIGSFVIWADDPALGPQIVHKCMGYVFLTAWWYLAYVTNPPKEQQRWNLHFSILIIMGIFQTGMLLFSFIWATKTESNETMSEIGVAKYLVSVFENVLLVEIVHLALESVLRCFQPEEQSEHKNVPSTTEEPVFSIEMILIIISGLVMLANILIGIVCLVLREVYYQNDTHASMVIESIQMSVTAISCIICVLIVGFLLLRFRRSGKFAFPVSELLEIMGTLVFIAVFFVAFFISGINSYEVSNTRTLLGIMQDSFAFSFIVVWWSSSLLWHRYVSKHKNRLQLMHVLLRVLVITTTSFVILVITDNILHESASTVDVIPLPIYVNSVSQNVLFFELLHLITGTKHFYHKIVSYSEDTELQSISLRNYGEL</sequence>
<feature type="transmembrane region" description="Helical" evidence="1">
    <location>
        <begin position="144"/>
        <end position="167"/>
    </location>
</feature>
<feature type="transmembrane region" description="Helical" evidence="1">
    <location>
        <begin position="78"/>
        <end position="101"/>
    </location>
</feature>
<feature type="transmembrane region" description="Helical" evidence="1">
    <location>
        <begin position="12"/>
        <end position="35"/>
    </location>
</feature>
<feature type="transmembrane region" description="Helical" evidence="1">
    <location>
        <begin position="234"/>
        <end position="257"/>
    </location>
</feature>
<evidence type="ECO:0000256" key="1">
    <source>
        <dbReference type="SAM" id="Phobius"/>
    </source>
</evidence>
<gene>
    <name evidence="2" type="ORF">VSP0166_LOCUS2377</name>
</gene>
<evidence type="ECO:0000313" key="2">
    <source>
        <dbReference type="EMBL" id="CAE2203809.1"/>
    </source>
</evidence>
<proteinExistence type="predicted"/>
<protein>
    <submittedName>
        <fullName evidence="2">Uncharacterized protein</fullName>
    </submittedName>
</protein>
<dbReference type="AlphaFoldDB" id="A0A7S4M6U0"/>
<feature type="transmembrane region" description="Helical" evidence="1">
    <location>
        <begin position="277"/>
        <end position="297"/>
    </location>
</feature>
<feature type="transmembrane region" description="Helical" evidence="1">
    <location>
        <begin position="382"/>
        <end position="404"/>
    </location>
</feature>
<name>A0A7S4M6U0_9EUKA</name>
<feature type="transmembrane region" description="Helical" evidence="1">
    <location>
        <begin position="416"/>
        <end position="436"/>
    </location>
</feature>
<feature type="transmembrane region" description="Helical" evidence="1">
    <location>
        <begin position="309"/>
        <end position="330"/>
    </location>
</feature>
<keyword evidence="1" id="KW-0472">Membrane</keyword>
<reference evidence="2" key="1">
    <citation type="submission" date="2021-01" db="EMBL/GenBank/DDBJ databases">
        <authorList>
            <person name="Corre E."/>
            <person name="Pelletier E."/>
            <person name="Niang G."/>
            <person name="Scheremetjew M."/>
            <person name="Finn R."/>
            <person name="Kale V."/>
            <person name="Holt S."/>
            <person name="Cochrane G."/>
            <person name="Meng A."/>
            <person name="Brown T."/>
            <person name="Cohen L."/>
        </authorList>
    </citation>
    <scope>NUCLEOTIDE SEQUENCE</scope>
    <source>
        <strain evidence="2">DIVA3 518/3/11/1/6</strain>
    </source>
</reference>